<proteinExistence type="predicted"/>
<dbReference type="Proteomes" id="UP000077659">
    <property type="component" value="Unassembled WGS sequence"/>
</dbReference>
<dbReference type="InterPro" id="IPR011010">
    <property type="entry name" value="DNA_brk_join_enz"/>
</dbReference>
<comment type="caution">
    <text evidence="2">The sequence shown here is derived from an EMBL/GenBank/DDBJ whole genome shotgun (WGS) entry which is preliminary data.</text>
</comment>
<protein>
    <submittedName>
        <fullName evidence="2">Integrase</fullName>
    </submittedName>
</protein>
<dbReference type="GO" id="GO:0006310">
    <property type="term" value="P:DNA recombination"/>
    <property type="evidence" value="ECO:0007669"/>
    <property type="project" value="UniProtKB-KW"/>
</dbReference>
<dbReference type="EMBL" id="LXNG01000025">
    <property type="protein sequence ID" value="OAG66638.1"/>
    <property type="molecule type" value="Genomic_DNA"/>
</dbReference>
<accession>A0A1A9M8T0</accession>
<dbReference type="AlphaFoldDB" id="A0A1A9M8T0"/>
<dbReference type="GO" id="GO:0015074">
    <property type="term" value="P:DNA integration"/>
    <property type="evidence" value="ECO:0007669"/>
    <property type="project" value="InterPro"/>
</dbReference>
<evidence type="ECO:0000313" key="2">
    <source>
        <dbReference type="EMBL" id="OAG66638.1"/>
    </source>
</evidence>
<dbReference type="STRING" id="1843580.A7D17_20635"/>
<name>A0A1A9M8T0_9XANT</name>
<dbReference type="GO" id="GO:0003677">
    <property type="term" value="F:DNA binding"/>
    <property type="evidence" value="ECO:0007669"/>
    <property type="project" value="InterPro"/>
</dbReference>
<evidence type="ECO:0000256" key="1">
    <source>
        <dbReference type="ARBA" id="ARBA00023172"/>
    </source>
</evidence>
<dbReference type="OrthoDB" id="9784724at2"/>
<dbReference type="InterPro" id="IPR013762">
    <property type="entry name" value="Integrase-like_cat_sf"/>
</dbReference>
<dbReference type="Gene3D" id="1.10.443.10">
    <property type="entry name" value="Intergrase catalytic core"/>
    <property type="match status" value="1"/>
</dbReference>
<organism evidence="2 3">
    <name type="scientific">Xanthomonas floridensis</name>
    <dbReference type="NCBI Taxonomy" id="1843580"/>
    <lineage>
        <taxon>Bacteria</taxon>
        <taxon>Pseudomonadati</taxon>
        <taxon>Pseudomonadota</taxon>
        <taxon>Gammaproteobacteria</taxon>
        <taxon>Lysobacterales</taxon>
        <taxon>Lysobacteraceae</taxon>
        <taxon>Xanthomonas</taxon>
    </lineage>
</organism>
<reference evidence="2 3" key="1">
    <citation type="submission" date="2016-05" db="EMBL/GenBank/DDBJ databases">
        <title>Pathogenic, phenotypic and molecular characterisation of Xanthomonas nasturtii sp. nov. and Xanthomonas floridensis sp. nov., new species of Xanthomonas associated with watercress production in Florida.</title>
        <authorList>
            <person name="Vicente J.G."/>
            <person name="Rothwell S."/>
            <person name="Holub E.B."/>
            <person name="Studholme D.J."/>
        </authorList>
    </citation>
    <scope>NUCLEOTIDE SEQUENCE [LARGE SCALE GENOMIC DNA]</scope>
    <source>
        <strain evidence="2 3">WHRI 8848</strain>
    </source>
</reference>
<keyword evidence="1" id="KW-0233">DNA recombination</keyword>
<evidence type="ECO:0000313" key="3">
    <source>
        <dbReference type="Proteomes" id="UP000077659"/>
    </source>
</evidence>
<sequence length="104" mass="11601">MNQFSDYLKDLGFAKGIGFHGFRCILATELHAAGITARDIALLTGHSLIKSVPVLQDHYIHKSSGNVMQRQLAALSLYQPSVQLPVYQRGQFKEKLRKGTKMCP</sequence>
<dbReference type="SUPFAM" id="SSF56349">
    <property type="entry name" value="DNA breaking-rejoining enzymes"/>
    <property type="match status" value="1"/>
</dbReference>
<gene>
    <name evidence="2" type="ORF">A7D17_20635</name>
</gene>